<evidence type="ECO:0000313" key="3">
    <source>
        <dbReference type="EMBL" id="KAK9866652.1"/>
    </source>
</evidence>
<organism evidence="3 4">
    <name type="scientific">Apatococcus fuscideae</name>
    <dbReference type="NCBI Taxonomy" id="2026836"/>
    <lineage>
        <taxon>Eukaryota</taxon>
        <taxon>Viridiplantae</taxon>
        <taxon>Chlorophyta</taxon>
        <taxon>core chlorophytes</taxon>
        <taxon>Trebouxiophyceae</taxon>
        <taxon>Chlorellales</taxon>
        <taxon>Chlorellaceae</taxon>
        <taxon>Apatococcus</taxon>
    </lineage>
</organism>
<dbReference type="GO" id="GO:0006629">
    <property type="term" value="P:lipid metabolic process"/>
    <property type="evidence" value="ECO:0007669"/>
    <property type="project" value="InterPro"/>
</dbReference>
<dbReference type="PANTHER" id="PTHR45856">
    <property type="entry name" value="ALPHA/BETA-HYDROLASES SUPERFAMILY PROTEIN"/>
    <property type="match status" value="1"/>
</dbReference>
<proteinExistence type="predicted"/>
<reference evidence="3 4" key="1">
    <citation type="journal article" date="2024" name="Nat. Commun.">
        <title>Phylogenomics reveals the evolutionary origins of lichenization in chlorophyte algae.</title>
        <authorList>
            <person name="Puginier C."/>
            <person name="Libourel C."/>
            <person name="Otte J."/>
            <person name="Skaloud P."/>
            <person name="Haon M."/>
            <person name="Grisel S."/>
            <person name="Petersen M."/>
            <person name="Berrin J.G."/>
            <person name="Delaux P.M."/>
            <person name="Dal Grande F."/>
            <person name="Keller J."/>
        </authorList>
    </citation>
    <scope>NUCLEOTIDE SEQUENCE [LARGE SCALE GENOMIC DNA]</scope>
    <source>
        <strain evidence="3 4">SAG 2523</strain>
    </source>
</reference>
<dbReference type="PANTHER" id="PTHR45856:SF11">
    <property type="entry name" value="FUNGAL LIPASE-LIKE DOMAIN-CONTAINING PROTEIN"/>
    <property type="match status" value="1"/>
</dbReference>
<feature type="region of interest" description="Disordered" evidence="1">
    <location>
        <begin position="299"/>
        <end position="334"/>
    </location>
</feature>
<dbReference type="SUPFAM" id="SSF53474">
    <property type="entry name" value="alpha/beta-Hydrolases"/>
    <property type="match status" value="2"/>
</dbReference>
<dbReference type="Gene3D" id="3.40.50.1820">
    <property type="entry name" value="alpha/beta hydrolase"/>
    <property type="match status" value="2"/>
</dbReference>
<gene>
    <name evidence="3" type="ORF">WJX84_004627</name>
</gene>
<comment type="caution">
    <text evidence="3">The sequence shown here is derived from an EMBL/GenBank/DDBJ whole genome shotgun (WGS) entry which is preliminary data.</text>
</comment>
<dbReference type="InterPro" id="IPR051218">
    <property type="entry name" value="Sec_MonoDiacylglyc_Lipase"/>
</dbReference>
<keyword evidence="4" id="KW-1185">Reference proteome</keyword>
<dbReference type="InterPro" id="IPR002921">
    <property type="entry name" value="Fungal_lipase-type"/>
</dbReference>
<dbReference type="InterPro" id="IPR029058">
    <property type="entry name" value="AB_hydrolase_fold"/>
</dbReference>
<sequence length="616" mass="65599">MASLFRAETEHGAVEDLASPVLAKVAEAFVFAKKSMFASDSAKGEGVIAEGSVVVGSDRAYAHVAYLPTDKTLVFAFSGLCSNKDTSLFTGERSIRMPIPFLMPLAESVGLPEARVEFLECFQLLENAPQGILGLSNAWQEVTGGETPRRILCTGYCKGGGIATLAATWAALQCPTADTRCITFGAPMIGNSSFVQLFKWLVGVSYRIITYKDPVPSLEKGKKAISQLAAVPGAIYLSRGSMTAEAPSAFSKKDMNQHSFQVYLTTMKGVFKSKLDEESRARVYAVRDMGKNAAALMCNPETNRPLDGPSPAAAPAQGEPPDPQPYQGDGYHFGTGTTTAWSRVSAMEPTYGRVDASRLAAEAVARNAESAPADASGGIADILRGPRGGESGPPKLSNASTMYQNVTQEALQGHKTVAGEAGAPPFLRKAFSLCERDDAPVDLAHLNTLQKVLVIGKLSSAVVVAAAAYRDQSGFQQLTGIDSTHMVEDSGSWDTQVHVGWLESGTAVLAFRGTATMQDSLQDAKFLRRNIDYLQELYPGTKAHTGFMQQFAAIVDEGRPEQHIGEVLKRLSGGRKPTRILCTGHSLGGALATLGAAWAAIEYPNADPRHLSGGPW</sequence>
<dbReference type="EMBL" id="JALJOV010000143">
    <property type="protein sequence ID" value="KAK9866652.1"/>
    <property type="molecule type" value="Genomic_DNA"/>
</dbReference>
<feature type="domain" description="Fungal lipase-type" evidence="2">
    <location>
        <begin position="508"/>
        <end position="606"/>
    </location>
</feature>
<accession>A0AAW1TA09</accession>
<dbReference type="AlphaFoldDB" id="A0AAW1TA09"/>
<dbReference type="Proteomes" id="UP001485043">
    <property type="component" value="Unassembled WGS sequence"/>
</dbReference>
<protein>
    <recommendedName>
        <fullName evidence="2">Fungal lipase-type domain-containing protein</fullName>
    </recommendedName>
</protein>
<evidence type="ECO:0000313" key="4">
    <source>
        <dbReference type="Proteomes" id="UP001485043"/>
    </source>
</evidence>
<feature type="domain" description="Fungal lipase-type" evidence="2">
    <location>
        <begin position="150"/>
        <end position="218"/>
    </location>
</feature>
<dbReference type="Pfam" id="PF01764">
    <property type="entry name" value="Lipase_3"/>
    <property type="match status" value="2"/>
</dbReference>
<evidence type="ECO:0000256" key="1">
    <source>
        <dbReference type="SAM" id="MobiDB-lite"/>
    </source>
</evidence>
<evidence type="ECO:0000259" key="2">
    <source>
        <dbReference type="Pfam" id="PF01764"/>
    </source>
</evidence>
<name>A0AAW1TA09_9CHLO</name>